<feature type="chain" id="PRO_5038828109" evidence="2">
    <location>
        <begin position="26"/>
        <end position="281"/>
    </location>
</feature>
<evidence type="ECO:0000259" key="3">
    <source>
        <dbReference type="Pfam" id="PF13472"/>
    </source>
</evidence>
<gene>
    <name evidence="4" type="ORF">GA0070611_0744</name>
</gene>
<feature type="signal peptide" evidence="2">
    <location>
        <begin position="1"/>
        <end position="25"/>
    </location>
</feature>
<proteinExistence type="predicted"/>
<keyword evidence="2" id="KW-0732">Signal</keyword>
<dbReference type="GO" id="GO:0004622">
    <property type="term" value="F:phosphatidylcholine lysophospholipase activity"/>
    <property type="evidence" value="ECO:0007669"/>
    <property type="project" value="TreeGrafter"/>
</dbReference>
<dbReference type="PANTHER" id="PTHR30383:SF5">
    <property type="entry name" value="SGNH HYDROLASE-TYPE ESTERASE DOMAIN-CONTAINING PROTEIN"/>
    <property type="match status" value="1"/>
</dbReference>
<evidence type="ECO:0000256" key="1">
    <source>
        <dbReference type="SAM" id="MobiDB-lite"/>
    </source>
</evidence>
<protein>
    <submittedName>
        <fullName evidence="4">Lysophospholipase L1</fullName>
    </submittedName>
</protein>
<dbReference type="InterPro" id="IPR036514">
    <property type="entry name" value="SGNH_hydro_sf"/>
</dbReference>
<dbReference type="InterPro" id="IPR051532">
    <property type="entry name" value="Ester_Hydrolysis_Enzymes"/>
</dbReference>
<evidence type="ECO:0000256" key="2">
    <source>
        <dbReference type="SAM" id="SignalP"/>
    </source>
</evidence>
<dbReference type="RefSeq" id="WP_091657372.1">
    <property type="nucleotide sequence ID" value="NZ_LT594323.1"/>
</dbReference>
<dbReference type="Proteomes" id="UP000199385">
    <property type="component" value="Chromosome I"/>
</dbReference>
<dbReference type="STRING" id="261654.GA0070611_0744"/>
<organism evidence="4 5">
    <name type="scientific">Micromonospora auratinigra</name>
    <dbReference type="NCBI Taxonomy" id="261654"/>
    <lineage>
        <taxon>Bacteria</taxon>
        <taxon>Bacillati</taxon>
        <taxon>Actinomycetota</taxon>
        <taxon>Actinomycetes</taxon>
        <taxon>Micromonosporales</taxon>
        <taxon>Micromonosporaceae</taxon>
        <taxon>Micromonospora</taxon>
    </lineage>
</organism>
<feature type="domain" description="SGNH hydrolase-type esterase" evidence="3">
    <location>
        <begin position="47"/>
        <end position="247"/>
    </location>
</feature>
<dbReference type="PANTHER" id="PTHR30383">
    <property type="entry name" value="THIOESTERASE 1/PROTEASE 1/LYSOPHOSPHOLIPASE L1"/>
    <property type="match status" value="1"/>
</dbReference>
<dbReference type="Pfam" id="PF13472">
    <property type="entry name" value="Lipase_GDSL_2"/>
    <property type="match status" value="1"/>
</dbReference>
<dbReference type="Gene3D" id="3.40.50.1110">
    <property type="entry name" value="SGNH hydrolase"/>
    <property type="match status" value="1"/>
</dbReference>
<name>A0A1A8Z4X8_9ACTN</name>
<keyword evidence="5" id="KW-1185">Reference proteome</keyword>
<evidence type="ECO:0000313" key="4">
    <source>
        <dbReference type="EMBL" id="SBT38991.1"/>
    </source>
</evidence>
<dbReference type="InterPro" id="IPR013830">
    <property type="entry name" value="SGNH_hydro"/>
</dbReference>
<accession>A0A1A8Z4X8</accession>
<dbReference type="PROSITE" id="PS51257">
    <property type="entry name" value="PROKAR_LIPOPROTEIN"/>
    <property type="match status" value="1"/>
</dbReference>
<dbReference type="PATRIC" id="fig|261654.4.peg.764"/>
<sequence>MPERGRTRVRAVAAALLALTVAGTAACGPRRVSPRAAPPASGLSMVALGDSVPSGYGCTCDGYVQSLADRIKAATGRAVLVHNDAEPGATSTDVADAIGDEPVSSDLAASDLVVVQVGANDFDMDAITQCGTADPACGQPVLQALRANLTRIVATAEATAHHPVVAVIGYWNITVDGAVGAAYGTAFAAASEQATEKVNRTISDVATATAAVYVDTHAPFKGTANDRDPTADLQNDGDHPNASGHEIIADAAFRALQAAHVDCPADHSRPLFGPTAPDQCH</sequence>
<reference evidence="5" key="1">
    <citation type="submission" date="2016-06" db="EMBL/GenBank/DDBJ databases">
        <authorList>
            <person name="Varghese N."/>
            <person name="Submissions Spin"/>
        </authorList>
    </citation>
    <scope>NUCLEOTIDE SEQUENCE [LARGE SCALE GENOMIC DNA]</scope>
    <source>
        <strain evidence="5">DSM 44815</strain>
    </source>
</reference>
<evidence type="ECO:0000313" key="5">
    <source>
        <dbReference type="Proteomes" id="UP000199385"/>
    </source>
</evidence>
<feature type="region of interest" description="Disordered" evidence="1">
    <location>
        <begin position="219"/>
        <end position="244"/>
    </location>
</feature>
<dbReference type="AlphaFoldDB" id="A0A1A8Z4X8"/>
<dbReference type="OrthoDB" id="8215557at2"/>
<dbReference type="CDD" id="cd00229">
    <property type="entry name" value="SGNH_hydrolase"/>
    <property type="match status" value="1"/>
</dbReference>
<dbReference type="EMBL" id="LT594323">
    <property type="protein sequence ID" value="SBT38991.1"/>
    <property type="molecule type" value="Genomic_DNA"/>
</dbReference>
<dbReference type="SUPFAM" id="SSF52266">
    <property type="entry name" value="SGNH hydrolase"/>
    <property type="match status" value="1"/>
</dbReference>